<feature type="domain" description="Protein kinase" evidence="7">
    <location>
        <begin position="9"/>
        <end position="277"/>
    </location>
</feature>
<dbReference type="RefSeq" id="WP_387699175.1">
    <property type="nucleotide sequence ID" value="NZ_JBIAMX010000002.1"/>
</dbReference>
<dbReference type="PANTHER" id="PTHR43289">
    <property type="entry name" value="MITOGEN-ACTIVATED PROTEIN KINASE KINASE KINASE 20-RELATED"/>
    <property type="match status" value="1"/>
</dbReference>
<dbReference type="Gene3D" id="1.25.40.10">
    <property type="entry name" value="Tetratricopeptide repeat domain"/>
    <property type="match status" value="1"/>
</dbReference>
<dbReference type="EC" id="2.7.11.1" evidence="1"/>
<keyword evidence="4" id="KW-0547">Nucleotide-binding</keyword>
<dbReference type="Gene3D" id="3.30.200.20">
    <property type="entry name" value="Phosphorylase Kinase, domain 1"/>
    <property type="match status" value="1"/>
</dbReference>
<evidence type="ECO:0000259" key="7">
    <source>
        <dbReference type="PROSITE" id="PS50011"/>
    </source>
</evidence>
<evidence type="ECO:0000256" key="2">
    <source>
        <dbReference type="ARBA" id="ARBA00022527"/>
    </source>
</evidence>
<dbReference type="InterPro" id="IPR011009">
    <property type="entry name" value="Kinase-like_dom_sf"/>
</dbReference>
<evidence type="ECO:0000256" key="3">
    <source>
        <dbReference type="ARBA" id="ARBA00022679"/>
    </source>
</evidence>
<keyword evidence="5 8" id="KW-0418">Kinase</keyword>
<evidence type="ECO:0000256" key="6">
    <source>
        <dbReference type="ARBA" id="ARBA00022840"/>
    </source>
</evidence>
<dbReference type="InterPro" id="IPR008271">
    <property type="entry name" value="Ser/Thr_kinase_AS"/>
</dbReference>
<dbReference type="GO" id="GO:0016301">
    <property type="term" value="F:kinase activity"/>
    <property type="evidence" value="ECO:0007669"/>
    <property type="project" value="UniProtKB-KW"/>
</dbReference>
<organism evidence="8 9">
    <name type="scientific">Nocardia thailandica</name>
    <dbReference type="NCBI Taxonomy" id="257275"/>
    <lineage>
        <taxon>Bacteria</taxon>
        <taxon>Bacillati</taxon>
        <taxon>Actinomycetota</taxon>
        <taxon>Actinomycetes</taxon>
        <taxon>Mycobacteriales</taxon>
        <taxon>Nocardiaceae</taxon>
        <taxon>Nocardia</taxon>
    </lineage>
</organism>
<keyword evidence="6" id="KW-0067">ATP-binding</keyword>
<dbReference type="InterPro" id="IPR011990">
    <property type="entry name" value="TPR-like_helical_dom_sf"/>
</dbReference>
<dbReference type="CDD" id="cd14014">
    <property type="entry name" value="STKc_PknB_like"/>
    <property type="match status" value="1"/>
</dbReference>
<proteinExistence type="predicted"/>
<reference evidence="8 9" key="1">
    <citation type="submission" date="2024-10" db="EMBL/GenBank/DDBJ databases">
        <title>The Natural Products Discovery Center: Release of the First 8490 Sequenced Strains for Exploring Actinobacteria Biosynthetic Diversity.</title>
        <authorList>
            <person name="Kalkreuter E."/>
            <person name="Kautsar S.A."/>
            <person name="Yang D."/>
            <person name="Bader C.D."/>
            <person name="Teijaro C.N."/>
            <person name="Fluegel L."/>
            <person name="Davis C.M."/>
            <person name="Simpson J.R."/>
            <person name="Lauterbach L."/>
            <person name="Steele A.D."/>
            <person name="Gui C."/>
            <person name="Meng S."/>
            <person name="Li G."/>
            <person name="Viehrig K."/>
            <person name="Ye F."/>
            <person name="Su P."/>
            <person name="Kiefer A.F."/>
            <person name="Nichols A."/>
            <person name="Cepeda A.J."/>
            <person name="Yan W."/>
            <person name="Fan B."/>
            <person name="Jiang Y."/>
            <person name="Adhikari A."/>
            <person name="Zheng C.-J."/>
            <person name="Schuster L."/>
            <person name="Cowan T.M."/>
            <person name="Smanski M.J."/>
            <person name="Chevrette M.G."/>
            <person name="De Carvalho L.P.S."/>
            <person name="Shen B."/>
        </authorList>
    </citation>
    <scope>NUCLEOTIDE SEQUENCE [LARGE SCALE GENOMIC DNA]</scope>
    <source>
        <strain evidence="8 9">NPDC004045</strain>
    </source>
</reference>
<evidence type="ECO:0000313" key="8">
    <source>
        <dbReference type="EMBL" id="MFF0542193.1"/>
    </source>
</evidence>
<evidence type="ECO:0000256" key="5">
    <source>
        <dbReference type="ARBA" id="ARBA00022777"/>
    </source>
</evidence>
<dbReference type="PANTHER" id="PTHR43289:SF6">
    <property type="entry name" value="SERINE_THREONINE-PROTEIN KINASE NEKL-3"/>
    <property type="match status" value="1"/>
</dbReference>
<dbReference type="Pfam" id="PF00069">
    <property type="entry name" value="Pkinase"/>
    <property type="match status" value="1"/>
</dbReference>
<evidence type="ECO:0000256" key="4">
    <source>
        <dbReference type="ARBA" id="ARBA00022741"/>
    </source>
</evidence>
<dbReference type="SMART" id="SM00220">
    <property type="entry name" value="S_TKc"/>
    <property type="match status" value="1"/>
</dbReference>
<dbReference type="Proteomes" id="UP001601444">
    <property type="component" value="Unassembled WGS sequence"/>
</dbReference>
<name>A0ABW6PIL5_9NOCA</name>
<dbReference type="EMBL" id="JBIAMX010000002">
    <property type="protein sequence ID" value="MFF0542193.1"/>
    <property type="molecule type" value="Genomic_DNA"/>
</dbReference>
<keyword evidence="9" id="KW-1185">Reference proteome</keyword>
<keyword evidence="2" id="KW-0723">Serine/threonine-protein kinase</keyword>
<evidence type="ECO:0000256" key="1">
    <source>
        <dbReference type="ARBA" id="ARBA00012513"/>
    </source>
</evidence>
<gene>
    <name evidence="8" type="ORF">ACFYTF_05095</name>
</gene>
<dbReference type="PROSITE" id="PS50011">
    <property type="entry name" value="PROTEIN_KINASE_DOM"/>
    <property type="match status" value="1"/>
</dbReference>
<dbReference type="PROSITE" id="PS00108">
    <property type="entry name" value="PROTEIN_KINASE_ST"/>
    <property type="match status" value="1"/>
</dbReference>
<dbReference type="Gene3D" id="1.10.510.10">
    <property type="entry name" value="Transferase(Phosphotransferase) domain 1"/>
    <property type="match status" value="1"/>
</dbReference>
<evidence type="ECO:0000313" key="9">
    <source>
        <dbReference type="Proteomes" id="UP001601444"/>
    </source>
</evidence>
<protein>
    <recommendedName>
        <fullName evidence="1">non-specific serine/threonine protein kinase</fullName>
        <ecNumber evidence="1">2.7.11.1</ecNumber>
    </recommendedName>
</protein>
<comment type="caution">
    <text evidence="8">The sequence shown here is derived from an EMBL/GenBank/DDBJ whole genome shotgun (WGS) entry which is preliminary data.</text>
</comment>
<keyword evidence="3" id="KW-0808">Transferase</keyword>
<dbReference type="InterPro" id="IPR000719">
    <property type="entry name" value="Prot_kinase_dom"/>
</dbReference>
<sequence>MRELIDKRYELTQQLSSGGMGSVWRGFDIVLDRPVAIKRIRVEQVDSPALAAEFRERFRREARVTARIRHHGVPQVYDAVLDASYENVYLVMELIDGQPLRDYIDPAAPLPLTWVTSVAAQIATVLSHAHALPVVHRDLKPDNVLITRDGSVKVIDFGIAAILDQNTARLTRTGQQIGTLRYMAPERIHGHQVTPRTDLYSLGCLIHEMVSGTPVFDCDSPYLLQQAHVEDEPVALRQIDADVPVEFEELVLALLHKDPRHRPADAYTVYERLLPFLPAPGTDLTPDDIYLPGFPDPTRIFRRPNAPLETAQVEPTRLHVQPATPTAPITAAHLGTAVARARERYEELLDLERFAQAADALAAVIDSAGDAHGVDSPDVLELRRGVAAAWALGGEYRRALNELDALARTYRRVEGKFSEAAWEVRAMAARCRMQLGEIDSGLAAMRALLADIIAGSGHGSAHALQLRGDLAELLAGTGDIAGAVELLDPLVSDLMLLRGPDDPMTVDVAARLAALRSEPTET</sequence>
<accession>A0ABW6PIL5</accession>
<dbReference type="SUPFAM" id="SSF56112">
    <property type="entry name" value="Protein kinase-like (PK-like)"/>
    <property type="match status" value="1"/>
</dbReference>